<dbReference type="EMBL" id="VEVO01000001">
    <property type="protein sequence ID" value="KAF0046496.1"/>
    <property type="molecule type" value="Genomic_DNA"/>
</dbReference>
<reference evidence="1 2" key="1">
    <citation type="submission" date="2019-06" db="EMBL/GenBank/DDBJ databases">
        <title>Draft genomes of female and male turbot (Scophthalmus maximus).</title>
        <authorList>
            <person name="Xu H."/>
            <person name="Xu X.-W."/>
            <person name="Shao C."/>
            <person name="Chen S."/>
        </authorList>
    </citation>
    <scope>NUCLEOTIDE SEQUENCE [LARGE SCALE GENOMIC DNA]</scope>
    <source>
        <strain evidence="1">Ysfricsl-2016a</strain>
        <tissue evidence="1">Blood</tissue>
    </source>
</reference>
<dbReference type="AlphaFoldDB" id="A0A6A4TFZ7"/>
<evidence type="ECO:0000313" key="2">
    <source>
        <dbReference type="Proteomes" id="UP000438429"/>
    </source>
</evidence>
<organism evidence="1 2">
    <name type="scientific">Scophthalmus maximus</name>
    <name type="common">Turbot</name>
    <name type="synonym">Psetta maxima</name>
    <dbReference type="NCBI Taxonomy" id="52904"/>
    <lineage>
        <taxon>Eukaryota</taxon>
        <taxon>Metazoa</taxon>
        <taxon>Chordata</taxon>
        <taxon>Craniata</taxon>
        <taxon>Vertebrata</taxon>
        <taxon>Euteleostomi</taxon>
        <taxon>Actinopterygii</taxon>
        <taxon>Neopterygii</taxon>
        <taxon>Teleostei</taxon>
        <taxon>Neoteleostei</taxon>
        <taxon>Acanthomorphata</taxon>
        <taxon>Carangaria</taxon>
        <taxon>Pleuronectiformes</taxon>
        <taxon>Pleuronectoidei</taxon>
        <taxon>Scophthalmidae</taxon>
        <taxon>Scophthalmus</taxon>
    </lineage>
</organism>
<protein>
    <submittedName>
        <fullName evidence="1">Uncharacterized protein</fullName>
    </submittedName>
</protein>
<dbReference type="Proteomes" id="UP000438429">
    <property type="component" value="Unassembled WGS sequence"/>
</dbReference>
<sequence length="94" mass="10488">MTSEVQCPITPIVKHTNRTLAYVSKWNDRSCEKNRYKKPTVSRQQQLPPQGQTLDITLCIGSTAAFVCCRSLRAARLCSRLRVDGDEDSAACAE</sequence>
<gene>
    <name evidence="1" type="ORF">F2P81_000129</name>
</gene>
<accession>A0A6A4TFZ7</accession>
<proteinExistence type="predicted"/>
<comment type="caution">
    <text evidence="1">The sequence shown here is derived from an EMBL/GenBank/DDBJ whole genome shotgun (WGS) entry which is preliminary data.</text>
</comment>
<evidence type="ECO:0000313" key="1">
    <source>
        <dbReference type="EMBL" id="KAF0046496.1"/>
    </source>
</evidence>
<name>A0A6A4TFZ7_SCOMX</name>